<evidence type="ECO:0000313" key="2">
    <source>
        <dbReference type="WBParaSite" id="ALUE_0001658601-mRNA-1"/>
    </source>
</evidence>
<proteinExistence type="predicted"/>
<sequence length="247" mass="27467">MVEVFLALYNVRTLSSGRKIDTYLVVTANIKADVIGICETRSSSDLVAEWHMGDQVFLDNAFDCRTRNGGAGFIVRKESEHGSHHRLLRSKLMLNVKHENAILKKGCPPRRNLNADISSNLMETIEFLINCTNIDKDYEQFVANILKAADLASEEILPTRKKRIRHTTMGRANGETIRPAMEAEITRRDILAFGGLALSEAAAARQVERVDYIESKELENKLDNFGPEITVTSTAELSASNSNSGVD</sequence>
<name>A0A0M3IEP0_ASCLU</name>
<dbReference type="AlphaFoldDB" id="A0A0M3IEP0"/>
<protein>
    <submittedName>
        <fullName evidence="2">Endo/exonuclease/phosphatase domain-containing protein</fullName>
    </submittedName>
</protein>
<organism evidence="1 2">
    <name type="scientific">Ascaris lumbricoides</name>
    <name type="common">Giant roundworm</name>
    <dbReference type="NCBI Taxonomy" id="6252"/>
    <lineage>
        <taxon>Eukaryota</taxon>
        <taxon>Metazoa</taxon>
        <taxon>Ecdysozoa</taxon>
        <taxon>Nematoda</taxon>
        <taxon>Chromadorea</taxon>
        <taxon>Rhabditida</taxon>
        <taxon>Spirurina</taxon>
        <taxon>Ascaridomorpha</taxon>
        <taxon>Ascaridoidea</taxon>
        <taxon>Ascarididae</taxon>
        <taxon>Ascaris</taxon>
    </lineage>
</organism>
<dbReference type="Proteomes" id="UP000036681">
    <property type="component" value="Unplaced"/>
</dbReference>
<accession>A0A0M3IEP0</accession>
<keyword evidence="1" id="KW-1185">Reference proteome</keyword>
<dbReference type="WBParaSite" id="ALUE_0001658601-mRNA-1">
    <property type="protein sequence ID" value="ALUE_0001658601-mRNA-1"/>
    <property type="gene ID" value="ALUE_0001658601"/>
</dbReference>
<evidence type="ECO:0000313" key="1">
    <source>
        <dbReference type="Proteomes" id="UP000036681"/>
    </source>
</evidence>
<reference evidence="2" key="1">
    <citation type="submission" date="2017-02" db="UniProtKB">
        <authorList>
            <consortium name="WormBaseParasite"/>
        </authorList>
    </citation>
    <scope>IDENTIFICATION</scope>
</reference>